<dbReference type="EMBL" id="KE145372">
    <property type="protein sequence ID" value="EPE25043.1"/>
    <property type="molecule type" value="Genomic_DNA"/>
</dbReference>
<dbReference type="GeneID" id="19470665"/>
<keyword evidence="2" id="KW-1185">Reference proteome</keyword>
<organism evidence="1 2">
    <name type="scientific">Glarea lozoyensis (strain ATCC 20868 / MF5171)</name>
    <dbReference type="NCBI Taxonomy" id="1116229"/>
    <lineage>
        <taxon>Eukaryota</taxon>
        <taxon>Fungi</taxon>
        <taxon>Dikarya</taxon>
        <taxon>Ascomycota</taxon>
        <taxon>Pezizomycotina</taxon>
        <taxon>Leotiomycetes</taxon>
        <taxon>Helotiales</taxon>
        <taxon>Helotiaceae</taxon>
        <taxon>Glarea</taxon>
    </lineage>
</organism>
<proteinExistence type="predicted"/>
<dbReference type="AlphaFoldDB" id="S3DEE9"/>
<sequence length="67" mass="7882">MYDQAIEQQAERTPLIASVQWHLQRGSHDIGIRCSENYDPQLGPQSALFRGEPQKYLVASEYRERYR</sequence>
<evidence type="ECO:0000313" key="2">
    <source>
        <dbReference type="Proteomes" id="UP000016922"/>
    </source>
</evidence>
<name>S3DEE9_GLAL2</name>
<dbReference type="Proteomes" id="UP000016922">
    <property type="component" value="Unassembled WGS sequence"/>
</dbReference>
<protein>
    <submittedName>
        <fullName evidence="1">Uncharacterized protein</fullName>
    </submittedName>
</protein>
<evidence type="ECO:0000313" key="1">
    <source>
        <dbReference type="EMBL" id="EPE25043.1"/>
    </source>
</evidence>
<accession>S3DEE9</accession>
<reference evidence="1 2" key="1">
    <citation type="journal article" date="2013" name="BMC Genomics">
        <title>Genomics-driven discovery of the pneumocandin biosynthetic gene cluster in the fungus Glarea lozoyensis.</title>
        <authorList>
            <person name="Chen L."/>
            <person name="Yue Q."/>
            <person name="Zhang X."/>
            <person name="Xiang M."/>
            <person name="Wang C."/>
            <person name="Li S."/>
            <person name="Che Y."/>
            <person name="Ortiz-Lopez F.J."/>
            <person name="Bills G.F."/>
            <person name="Liu X."/>
            <person name="An Z."/>
        </authorList>
    </citation>
    <scope>NUCLEOTIDE SEQUENCE [LARGE SCALE GENOMIC DNA]</scope>
    <source>
        <strain evidence="2">ATCC 20868 / MF5171</strain>
    </source>
</reference>
<dbReference type="KEGG" id="glz:GLAREA_11624"/>
<dbReference type="RefSeq" id="XP_008087958.1">
    <property type="nucleotide sequence ID" value="XM_008089767.1"/>
</dbReference>
<gene>
    <name evidence="1" type="ORF">GLAREA_11624</name>
</gene>
<dbReference type="HOGENOM" id="CLU_2812582_0_0_1"/>